<sequence>MADGAASISTSGYRGENRIDALHEDLLGEIITRLPATDAAGTASISPRWRHLWRSTPLVLRDCKLPEARRAAIVARVLAEHPGPFRTISLIGSSFASLDLELADWPRLLAAKGTQKLALINMPTGAQPIVSRVPTDILRCGSLQELSLAFLTLPEDLPRVAADGFPNLRELCLVRTATSNQDLEYLLAASPVLQTLMFICDLTPKRVHVRSQSIRCVLAGLSGVEEVTVVDAPLLERLFLFQPPWGGADCVRVKIACALNLRMLGYLDPRIHRLQIGDNIIQSDTIVSPGTVVPGVRILALKVNFGVLSEVKMLASFLRCFPNVDTLHIQSVLHDPFANESSWENNAKFWQDVSPVKCLRSHVKSMVIHKFRGDQNEFEFLKFLAMNAQELQSLLVVRPDENFALVDKVDEIIDKLGCPLFRAWTSKVLLVSPKVYTVWGINKVNDLTTVDDPFAG</sequence>
<evidence type="ECO:0000313" key="2">
    <source>
        <dbReference type="Proteomes" id="UP001732700"/>
    </source>
</evidence>
<dbReference type="Proteomes" id="UP001732700">
    <property type="component" value="Chromosome 4C"/>
</dbReference>
<name>A0ACD5WTU0_AVESA</name>
<dbReference type="EnsemblPlants" id="AVESA.00010b.r2.4CG1282340.1">
    <property type="protein sequence ID" value="AVESA.00010b.r2.4CG1282340.1.CDS"/>
    <property type="gene ID" value="AVESA.00010b.r2.4CG1282340"/>
</dbReference>
<organism evidence="1 2">
    <name type="scientific">Avena sativa</name>
    <name type="common">Oat</name>
    <dbReference type="NCBI Taxonomy" id="4498"/>
    <lineage>
        <taxon>Eukaryota</taxon>
        <taxon>Viridiplantae</taxon>
        <taxon>Streptophyta</taxon>
        <taxon>Embryophyta</taxon>
        <taxon>Tracheophyta</taxon>
        <taxon>Spermatophyta</taxon>
        <taxon>Magnoliopsida</taxon>
        <taxon>Liliopsida</taxon>
        <taxon>Poales</taxon>
        <taxon>Poaceae</taxon>
        <taxon>BOP clade</taxon>
        <taxon>Pooideae</taxon>
        <taxon>Poodae</taxon>
        <taxon>Poeae</taxon>
        <taxon>Poeae Chloroplast Group 1 (Aveneae type)</taxon>
        <taxon>Aveninae</taxon>
        <taxon>Avena</taxon>
    </lineage>
</organism>
<proteinExistence type="predicted"/>
<reference evidence="1" key="1">
    <citation type="submission" date="2021-05" db="EMBL/GenBank/DDBJ databases">
        <authorList>
            <person name="Scholz U."/>
            <person name="Mascher M."/>
            <person name="Fiebig A."/>
        </authorList>
    </citation>
    <scope>NUCLEOTIDE SEQUENCE [LARGE SCALE GENOMIC DNA]</scope>
</reference>
<accession>A0ACD5WTU0</accession>
<evidence type="ECO:0000313" key="1">
    <source>
        <dbReference type="EnsemblPlants" id="AVESA.00010b.r2.4CG1282340.1.CDS"/>
    </source>
</evidence>
<reference evidence="1" key="2">
    <citation type="submission" date="2025-09" db="UniProtKB">
        <authorList>
            <consortium name="EnsemblPlants"/>
        </authorList>
    </citation>
    <scope>IDENTIFICATION</scope>
</reference>
<keyword evidence="2" id="KW-1185">Reference proteome</keyword>
<protein>
    <submittedName>
        <fullName evidence="1">Uncharacterized protein</fullName>
    </submittedName>
</protein>